<sequence>MALKERFLTNVVRMRKGLGSSSYCGFCGHDFEDVLHVIRDCSAARDIWLQLQILFGEVDWSCLFGLIAWRIWRNRNLHVFQGISWSIDEVIKVSYSWAKHYVFDCKRFDRVLISTDSMEAIQIIQDNVSRNSNPTLVRRIHQLLEMTVQWRILHIVLCVVDLGREKRTEHKMKPSKDGVIGSQMTGFSKQNGSTWAASIHLALKTGGIFSLVLVKAFNEWVRKKKGNWIGRDGGVYWDTQCTGFEASAKDQTYM</sequence>
<protein>
    <recommendedName>
        <fullName evidence="3">Reverse transcriptase zinc-binding domain-containing protein</fullName>
    </recommendedName>
</protein>
<comment type="caution">
    <text evidence="1">The sequence shown here is derived from an EMBL/GenBank/DDBJ whole genome shotgun (WGS) entry which is preliminary data.</text>
</comment>
<evidence type="ECO:0008006" key="3">
    <source>
        <dbReference type="Google" id="ProtNLM"/>
    </source>
</evidence>
<organism evidence="1 2">
    <name type="scientific">Gossypium trilobum</name>
    <dbReference type="NCBI Taxonomy" id="34281"/>
    <lineage>
        <taxon>Eukaryota</taxon>
        <taxon>Viridiplantae</taxon>
        <taxon>Streptophyta</taxon>
        <taxon>Embryophyta</taxon>
        <taxon>Tracheophyta</taxon>
        <taxon>Spermatophyta</taxon>
        <taxon>Magnoliopsida</taxon>
        <taxon>eudicotyledons</taxon>
        <taxon>Gunneridae</taxon>
        <taxon>Pentapetalae</taxon>
        <taxon>rosids</taxon>
        <taxon>malvids</taxon>
        <taxon>Malvales</taxon>
        <taxon>Malvaceae</taxon>
        <taxon>Malvoideae</taxon>
        <taxon>Gossypium</taxon>
    </lineage>
</organism>
<accession>A0A7J9FDA1</accession>
<gene>
    <name evidence="1" type="ORF">Gotri_001031</name>
</gene>
<dbReference type="Proteomes" id="UP000593568">
    <property type="component" value="Unassembled WGS sequence"/>
</dbReference>
<evidence type="ECO:0000313" key="2">
    <source>
        <dbReference type="Proteomes" id="UP000593568"/>
    </source>
</evidence>
<proteinExistence type="predicted"/>
<dbReference type="EMBL" id="JABEZW010000013">
    <property type="protein sequence ID" value="MBA0783299.1"/>
    <property type="molecule type" value="Genomic_DNA"/>
</dbReference>
<name>A0A7J9FDA1_9ROSI</name>
<evidence type="ECO:0000313" key="1">
    <source>
        <dbReference type="EMBL" id="MBA0783299.1"/>
    </source>
</evidence>
<keyword evidence="2" id="KW-1185">Reference proteome</keyword>
<dbReference type="AlphaFoldDB" id="A0A7J9FDA1"/>
<reference evidence="1 2" key="1">
    <citation type="journal article" date="2019" name="Genome Biol. Evol.">
        <title>Insights into the evolution of the New World diploid cottons (Gossypium, subgenus Houzingenia) based on genome sequencing.</title>
        <authorList>
            <person name="Grover C.E."/>
            <person name="Arick M.A. 2nd"/>
            <person name="Thrash A."/>
            <person name="Conover J.L."/>
            <person name="Sanders W.S."/>
            <person name="Peterson D.G."/>
            <person name="Frelichowski J.E."/>
            <person name="Scheffler J.A."/>
            <person name="Scheffler B.E."/>
            <person name="Wendel J.F."/>
        </authorList>
    </citation>
    <scope>NUCLEOTIDE SEQUENCE [LARGE SCALE GENOMIC DNA]</scope>
    <source>
        <strain evidence="1">8</strain>
        <tissue evidence="1">Leaf</tissue>
    </source>
</reference>